<reference evidence="2" key="2">
    <citation type="journal article" date="2019" name="IMA Fungus">
        <title>Genome sequencing and comparison of five Tilletia species to identify candidate genes for the detection of regulated species infecting wheat.</title>
        <authorList>
            <person name="Nguyen H.D.T."/>
            <person name="Sultana T."/>
            <person name="Kesanakurti P."/>
            <person name="Hambleton S."/>
        </authorList>
    </citation>
    <scope>NUCLEOTIDE SEQUENCE</scope>
    <source>
        <strain evidence="2">DAOMC 236416</strain>
    </source>
</reference>
<protein>
    <submittedName>
        <fullName evidence="2">Uncharacterized protein</fullName>
    </submittedName>
</protein>
<dbReference type="AlphaFoldDB" id="A0A8T8SC19"/>
<evidence type="ECO:0000313" key="3">
    <source>
        <dbReference type="Proteomes" id="UP000077521"/>
    </source>
</evidence>
<comment type="caution">
    <text evidence="2">The sequence shown here is derived from an EMBL/GenBank/DDBJ whole genome shotgun (WGS) entry which is preliminary data.</text>
</comment>
<keyword evidence="3" id="KW-1185">Reference proteome</keyword>
<proteinExistence type="predicted"/>
<feature type="compositionally biased region" description="Polar residues" evidence="1">
    <location>
        <begin position="53"/>
        <end position="66"/>
    </location>
</feature>
<feature type="non-terminal residue" evidence="2">
    <location>
        <position position="457"/>
    </location>
</feature>
<feature type="compositionally biased region" description="Basic residues" evidence="1">
    <location>
        <begin position="216"/>
        <end position="228"/>
    </location>
</feature>
<feature type="region of interest" description="Disordered" evidence="1">
    <location>
        <begin position="1"/>
        <end position="20"/>
    </location>
</feature>
<feature type="compositionally biased region" description="Acidic residues" evidence="1">
    <location>
        <begin position="448"/>
        <end position="457"/>
    </location>
</feature>
<name>A0A8T8SC19_9BASI</name>
<dbReference type="EMBL" id="LWDF02002102">
    <property type="protein sequence ID" value="KAE8236685.1"/>
    <property type="molecule type" value="Genomic_DNA"/>
</dbReference>
<dbReference type="Proteomes" id="UP000077521">
    <property type="component" value="Unassembled WGS sequence"/>
</dbReference>
<feature type="region of interest" description="Disordered" evidence="1">
    <location>
        <begin position="394"/>
        <end position="457"/>
    </location>
</feature>
<evidence type="ECO:0000313" key="2">
    <source>
        <dbReference type="EMBL" id="KAE8236685.1"/>
    </source>
</evidence>
<sequence length="457" mass="52121">MSGQSSGSQNRTQNPFGLTGETMSMASLSHEMANMRKDQQRLMEQMRAFVSNQTENAASSLSTAPSNIAFGPRDGPRAPPRARKHQVARIRRNWRRLLQEKMGDARKKPYEYDWPSSLSSWPVRIVRGRPGAPDRRVRLLRLNYHRSYKHEDNQGQLRPLFDHLLTHRNQNGVPADMTLEELIGLMSNTYTYFRRQYNLRSSSAGRQRVAREKARSQLHARKRAKRTGRSTTGGFTEYARFADGTELRRIAANRVEINKRRHEMRADIEFGFQTLVHSPEITESEPTIDGLFRTVTRPLSLPWRSRRLENMIHELDTHVSRVRPYEARPSLAFFRLSSKFTLPSSVRRWMVSSEWAEEYPETCVNVSYNAGPFGVENQHRKGFAVADSASEWGSPIPLDERAGGFGEGEGEDDGTDYFSLRGRAPRSSGGDEPGEDEEVGGGDQYGDVFDDEYGDDE</sequence>
<feature type="region of interest" description="Disordered" evidence="1">
    <location>
        <begin position="204"/>
        <end position="232"/>
    </location>
</feature>
<accession>A0A8T8SC19</accession>
<evidence type="ECO:0000256" key="1">
    <source>
        <dbReference type="SAM" id="MobiDB-lite"/>
    </source>
</evidence>
<feature type="region of interest" description="Disordered" evidence="1">
    <location>
        <begin position="53"/>
        <end position="88"/>
    </location>
</feature>
<organism evidence="2 3">
    <name type="scientific">Tilletia indica</name>
    <dbReference type="NCBI Taxonomy" id="43049"/>
    <lineage>
        <taxon>Eukaryota</taxon>
        <taxon>Fungi</taxon>
        <taxon>Dikarya</taxon>
        <taxon>Basidiomycota</taxon>
        <taxon>Ustilaginomycotina</taxon>
        <taxon>Exobasidiomycetes</taxon>
        <taxon>Tilletiales</taxon>
        <taxon>Tilletiaceae</taxon>
        <taxon>Tilletia</taxon>
    </lineage>
</organism>
<reference evidence="2" key="1">
    <citation type="submission" date="2016-04" db="EMBL/GenBank/DDBJ databases">
        <authorList>
            <person name="Nguyen H.D."/>
            <person name="Samba Siva P."/>
            <person name="Cullis J."/>
            <person name="Levesque C.A."/>
            <person name="Hambleton S."/>
        </authorList>
    </citation>
    <scope>NUCLEOTIDE SEQUENCE</scope>
    <source>
        <strain evidence="2">DAOMC 236416</strain>
    </source>
</reference>
<gene>
    <name evidence="2" type="ORF">A4X13_0g9063</name>
</gene>